<gene>
    <name evidence="6" type="ORF">CINC_LOCUS12919</name>
</gene>
<dbReference type="Proteomes" id="UP001154114">
    <property type="component" value="Chromosome 9"/>
</dbReference>
<name>A0A9N8L181_CHRIL</name>
<evidence type="ECO:0000313" key="6">
    <source>
        <dbReference type="EMBL" id="CAD0198647.1"/>
    </source>
</evidence>
<dbReference type="InterPro" id="IPR023796">
    <property type="entry name" value="Serpin_dom"/>
</dbReference>
<dbReference type="EMBL" id="LR824012">
    <property type="protein sequence ID" value="CAD0198647.1"/>
    <property type="molecule type" value="Genomic_DNA"/>
</dbReference>
<dbReference type="GO" id="GO:0004867">
    <property type="term" value="F:serine-type endopeptidase inhibitor activity"/>
    <property type="evidence" value="ECO:0007669"/>
    <property type="project" value="UniProtKB-KW"/>
</dbReference>
<evidence type="ECO:0000313" key="7">
    <source>
        <dbReference type="Proteomes" id="UP001154114"/>
    </source>
</evidence>
<dbReference type="PANTHER" id="PTHR11461">
    <property type="entry name" value="SERINE PROTEASE INHIBITOR, SERPIN"/>
    <property type="match status" value="1"/>
</dbReference>
<proteinExistence type="inferred from homology"/>
<dbReference type="InterPro" id="IPR042178">
    <property type="entry name" value="Serpin_sf_1"/>
</dbReference>
<dbReference type="SUPFAM" id="SSF56574">
    <property type="entry name" value="Serpins"/>
    <property type="match status" value="1"/>
</dbReference>
<comment type="similarity">
    <text evidence="1 4">Belongs to the serpin family.</text>
</comment>
<feature type="domain" description="Serpin" evidence="5">
    <location>
        <begin position="1"/>
        <end position="327"/>
    </location>
</feature>
<dbReference type="InterPro" id="IPR000215">
    <property type="entry name" value="Serpin_fam"/>
</dbReference>
<dbReference type="InterPro" id="IPR023795">
    <property type="entry name" value="Serpin_CS"/>
</dbReference>
<dbReference type="Pfam" id="PF00079">
    <property type="entry name" value="Serpin"/>
    <property type="match status" value="1"/>
</dbReference>
<evidence type="ECO:0000256" key="2">
    <source>
        <dbReference type="ARBA" id="ARBA00022690"/>
    </source>
</evidence>
<sequence>MTSLGFGDEIKLNSCYTRLKESIKTMAESDLTLVNRIYVNYTNDIEPSFITNSTEKWGVQVEKIAFIYPKAAVSYINRWVGTGTYKRIMDILDPGDITKETTMIIINAVHFKGTWESPFDFRFTKLSKFRHIDGRISRVPMMTRIDSLSYTAADGYQFLSMKFASWRATLTIVLPKTPQGLPEFLEKLEEDPSYISSNIKRMSMTPMRIFLPRFKIKSYVDWTGFLQELGITEIFSKTSSGLSAILKNDSGTKQFALNKAKQKVFIQIDEMGVARFTRDPIRQDSQPKIPRFLDVPEFVADRPFYFQISLDFESTRYEIFTGVYYGPEPEIVSKP</sequence>
<dbReference type="Gene3D" id="2.30.39.10">
    <property type="entry name" value="Alpha-1-antitrypsin, domain 1"/>
    <property type="match status" value="1"/>
</dbReference>
<dbReference type="PROSITE" id="PS00284">
    <property type="entry name" value="SERPIN"/>
    <property type="match status" value="1"/>
</dbReference>
<dbReference type="OrthoDB" id="9518664at2759"/>
<dbReference type="Gene3D" id="3.30.497.10">
    <property type="entry name" value="Antithrombin, subunit I, domain 2"/>
    <property type="match status" value="1"/>
</dbReference>
<accession>A0A9N8L181</accession>
<reference evidence="6" key="1">
    <citation type="submission" date="2021-12" db="EMBL/GenBank/DDBJ databases">
        <authorList>
            <person name="King R."/>
        </authorList>
    </citation>
    <scope>NUCLEOTIDE SEQUENCE</scope>
</reference>
<dbReference type="CDD" id="cd00172">
    <property type="entry name" value="serpin"/>
    <property type="match status" value="1"/>
</dbReference>
<dbReference type="InterPro" id="IPR036186">
    <property type="entry name" value="Serpin_sf"/>
</dbReference>
<dbReference type="InterPro" id="IPR042185">
    <property type="entry name" value="Serpin_sf_2"/>
</dbReference>
<evidence type="ECO:0000256" key="4">
    <source>
        <dbReference type="RuleBase" id="RU000411"/>
    </source>
</evidence>
<keyword evidence="7" id="KW-1185">Reference proteome</keyword>
<keyword evidence="2" id="KW-0646">Protease inhibitor</keyword>
<dbReference type="PANTHER" id="PTHR11461:SF211">
    <property type="entry name" value="GH10112P-RELATED"/>
    <property type="match status" value="1"/>
</dbReference>
<dbReference type="SMART" id="SM00093">
    <property type="entry name" value="SERPIN"/>
    <property type="match status" value="1"/>
</dbReference>
<keyword evidence="3" id="KW-0722">Serine protease inhibitor</keyword>
<protein>
    <recommendedName>
        <fullName evidence="5">Serpin domain-containing protein</fullName>
    </recommendedName>
</protein>
<evidence type="ECO:0000256" key="3">
    <source>
        <dbReference type="ARBA" id="ARBA00022900"/>
    </source>
</evidence>
<organism evidence="6 7">
    <name type="scientific">Chrysodeixis includens</name>
    <name type="common">Soybean looper</name>
    <name type="synonym">Pseudoplusia includens</name>
    <dbReference type="NCBI Taxonomy" id="689277"/>
    <lineage>
        <taxon>Eukaryota</taxon>
        <taxon>Metazoa</taxon>
        <taxon>Ecdysozoa</taxon>
        <taxon>Arthropoda</taxon>
        <taxon>Hexapoda</taxon>
        <taxon>Insecta</taxon>
        <taxon>Pterygota</taxon>
        <taxon>Neoptera</taxon>
        <taxon>Endopterygota</taxon>
        <taxon>Lepidoptera</taxon>
        <taxon>Glossata</taxon>
        <taxon>Ditrysia</taxon>
        <taxon>Noctuoidea</taxon>
        <taxon>Noctuidae</taxon>
        <taxon>Plusiinae</taxon>
        <taxon>Chrysodeixis</taxon>
    </lineage>
</organism>
<dbReference type="GO" id="GO:0005615">
    <property type="term" value="C:extracellular space"/>
    <property type="evidence" value="ECO:0007669"/>
    <property type="project" value="InterPro"/>
</dbReference>
<evidence type="ECO:0000256" key="1">
    <source>
        <dbReference type="ARBA" id="ARBA00009500"/>
    </source>
</evidence>
<evidence type="ECO:0000259" key="5">
    <source>
        <dbReference type="SMART" id="SM00093"/>
    </source>
</evidence>
<dbReference type="AlphaFoldDB" id="A0A9N8L181"/>